<proteinExistence type="predicted"/>
<dbReference type="OrthoDB" id="9805642at2"/>
<keyword evidence="7" id="KW-1185">Reference proteome</keyword>
<sequence length="352" mass="37675">MGPNDTQGARPPLRGEAGITIRDVAKALNISHTTVSRALADSPKISDETKSRVRAVVAQMGYLPSASARMMRGRRSSLVGLIIPDIQNDFYATVAKIVADSLASHSMQLLLSVTDDNPDRELRELKAILETRPAGIVIVPTASPRPEACALLKNVETVQLVRVHADLAGSAVLIDDRAGIKAATRHLLDSGHTRLAFVGGDETLSTGRERLGGFQDALAEHRLKAAKIALGSPRPEFARHAVTSMMSGRNRPTGIILGSAELTLGALQALRALKLDWPRDISVVGYHDPAWFELAEGGITTVRLPVEDIATTATTVLLSRLGERQPDGAPEISPGIVQFEPSLVLRGSTRQL</sequence>
<keyword evidence="4" id="KW-0804">Transcription</keyword>
<organism evidence="6 7">
    <name type="scientific">Paraburkholderia susongensis</name>
    <dbReference type="NCBI Taxonomy" id="1515439"/>
    <lineage>
        <taxon>Bacteria</taxon>
        <taxon>Pseudomonadati</taxon>
        <taxon>Pseudomonadota</taxon>
        <taxon>Betaproteobacteria</taxon>
        <taxon>Burkholderiales</taxon>
        <taxon>Burkholderiaceae</taxon>
        <taxon>Paraburkholderia</taxon>
    </lineage>
</organism>
<dbReference type="AlphaFoldDB" id="A0A1X7M4J2"/>
<name>A0A1X7M4J2_9BURK</name>
<dbReference type="Gene3D" id="1.10.260.40">
    <property type="entry name" value="lambda repressor-like DNA-binding domains"/>
    <property type="match status" value="1"/>
</dbReference>
<dbReference type="Pfam" id="PF13377">
    <property type="entry name" value="Peripla_BP_3"/>
    <property type="match status" value="1"/>
</dbReference>
<dbReference type="GO" id="GO:0003700">
    <property type="term" value="F:DNA-binding transcription factor activity"/>
    <property type="evidence" value="ECO:0007669"/>
    <property type="project" value="TreeGrafter"/>
</dbReference>
<protein>
    <submittedName>
        <fullName evidence="6">Transcriptional regulator, LacI family</fullName>
    </submittedName>
</protein>
<evidence type="ECO:0000256" key="3">
    <source>
        <dbReference type="ARBA" id="ARBA00023125"/>
    </source>
</evidence>
<keyword evidence="1" id="KW-0678">Repressor</keyword>
<dbReference type="InterPro" id="IPR000843">
    <property type="entry name" value="HTH_LacI"/>
</dbReference>
<dbReference type="InterPro" id="IPR028082">
    <property type="entry name" value="Peripla_BP_I"/>
</dbReference>
<evidence type="ECO:0000256" key="4">
    <source>
        <dbReference type="ARBA" id="ARBA00023163"/>
    </source>
</evidence>
<evidence type="ECO:0000259" key="5">
    <source>
        <dbReference type="PROSITE" id="PS50932"/>
    </source>
</evidence>
<dbReference type="EMBL" id="FXAT01000016">
    <property type="protein sequence ID" value="SMG60392.1"/>
    <property type="molecule type" value="Genomic_DNA"/>
</dbReference>
<evidence type="ECO:0000256" key="1">
    <source>
        <dbReference type="ARBA" id="ARBA00022491"/>
    </source>
</evidence>
<dbReference type="SUPFAM" id="SSF47413">
    <property type="entry name" value="lambda repressor-like DNA-binding domains"/>
    <property type="match status" value="1"/>
</dbReference>
<dbReference type="CDD" id="cd01392">
    <property type="entry name" value="HTH_LacI"/>
    <property type="match status" value="1"/>
</dbReference>
<dbReference type="RefSeq" id="WP_085489304.1">
    <property type="nucleotide sequence ID" value="NZ_FXAT01000016.1"/>
</dbReference>
<dbReference type="PROSITE" id="PS50932">
    <property type="entry name" value="HTH_LACI_2"/>
    <property type="match status" value="1"/>
</dbReference>
<dbReference type="STRING" id="1515439.SAMN06265784_11656"/>
<reference evidence="7" key="1">
    <citation type="submission" date="2017-04" db="EMBL/GenBank/DDBJ databases">
        <authorList>
            <person name="Varghese N."/>
            <person name="Submissions S."/>
        </authorList>
    </citation>
    <scope>NUCLEOTIDE SEQUENCE [LARGE SCALE GENOMIC DNA]</scope>
    <source>
        <strain evidence="7">LMG 29540</strain>
    </source>
</reference>
<dbReference type="GO" id="GO:0000976">
    <property type="term" value="F:transcription cis-regulatory region binding"/>
    <property type="evidence" value="ECO:0007669"/>
    <property type="project" value="TreeGrafter"/>
</dbReference>
<dbReference type="CDD" id="cd06267">
    <property type="entry name" value="PBP1_LacI_sugar_binding-like"/>
    <property type="match status" value="1"/>
</dbReference>
<dbReference type="PANTHER" id="PTHR30146:SF148">
    <property type="entry name" value="HTH-TYPE TRANSCRIPTIONAL REPRESSOR PURR-RELATED"/>
    <property type="match status" value="1"/>
</dbReference>
<dbReference type="Gene3D" id="3.40.50.2300">
    <property type="match status" value="2"/>
</dbReference>
<dbReference type="SUPFAM" id="SSF53822">
    <property type="entry name" value="Periplasmic binding protein-like I"/>
    <property type="match status" value="1"/>
</dbReference>
<accession>A0A1X7M4J2</accession>
<keyword evidence="3" id="KW-0238">DNA-binding</keyword>
<dbReference type="Proteomes" id="UP000193228">
    <property type="component" value="Unassembled WGS sequence"/>
</dbReference>
<gene>
    <name evidence="6" type="ORF">SAMN06265784_11656</name>
</gene>
<dbReference type="SMART" id="SM00354">
    <property type="entry name" value="HTH_LACI"/>
    <property type="match status" value="1"/>
</dbReference>
<dbReference type="PANTHER" id="PTHR30146">
    <property type="entry name" value="LACI-RELATED TRANSCRIPTIONAL REPRESSOR"/>
    <property type="match status" value="1"/>
</dbReference>
<evidence type="ECO:0000256" key="2">
    <source>
        <dbReference type="ARBA" id="ARBA00023015"/>
    </source>
</evidence>
<dbReference type="InterPro" id="IPR010982">
    <property type="entry name" value="Lambda_DNA-bd_dom_sf"/>
</dbReference>
<evidence type="ECO:0000313" key="6">
    <source>
        <dbReference type="EMBL" id="SMG60392.1"/>
    </source>
</evidence>
<keyword evidence="2" id="KW-0805">Transcription regulation</keyword>
<feature type="domain" description="HTH lacI-type" evidence="5">
    <location>
        <begin position="19"/>
        <end position="73"/>
    </location>
</feature>
<dbReference type="InterPro" id="IPR046335">
    <property type="entry name" value="LacI/GalR-like_sensor"/>
</dbReference>
<evidence type="ECO:0000313" key="7">
    <source>
        <dbReference type="Proteomes" id="UP000193228"/>
    </source>
</evidence>
<dbReference type="Pfam" id="PF00356">
    <property type="entry name" value="LacI"/>
    <property type="match status" value="1"/>
</dbReference>